<evidence type="ECO:0000259" key="2">
    <source>
        <dbReference type="Pfam" id="PF20296"/>
    </source>
</evidence>
<dbReference type="OrthoDB" id="9811869at2"/>
<reference evidence="3 4" key="1">
    <citation type="submission" date="2019-10" db="EMBL/GenBank/DDBJ databases">
        <title>Draft whole-genome sequence of the purple nonsulfur photosynthetic bacterium Roseospira navarrensis DSM 15114.</title>
        <authorList>
            <person name="Kyndt J.A."/>
            <person name="Meyer T.E."/>
        </authorList>
    </citation>
    <scope>NUCLEOTIDE SEQUENCE [LARGE SCALE GENOMIC DNA]</scope>
    <source>
        <strain evidence="3 4">DSM 15114</strain>
    </source>
</reference>
<dbReference type="InterPro" id="IPR003615">
    <property type="entry name" value="HNH_nuc"/>
</dbReference>
<sequence>MARLNKRQLFQIIEHAVRESGWNFLHLSTSGEHPARYQVYSGDRSYRVRVYVWNLTHGGQNRPEDEWRIQVTGVEQFEPEIGGKTLVLGWWDETRVFAGFDVSRHSSEFGASPSIQIREAALHQAVLHGFAPHNKGNGELAIAFRPDFLAPYIENLESLHACGEVDEEVEVLRQIGENPDEVADEDIGNEIARPRQYAVISTKRALREIDFRDRVLTAYSHRCAICGVQLRLLDAAHILPAAHPDSSDGTSNGVALCALHHRAFDRAFVTFGSDYRIHINDEMVEELKAADRAGGLDVFEQALRPILALPPDRKDRPAPAFIDAANDLRGWSLKSGRGR</sequence>
<dbReference type="Pfam" id="PF13391">
    <property type="entry name" value="HNH_2"/>
    <property type="match status" value="1"/>
</dbReference>
<name>A0A7X1ZFL2_9PROT</name>
<organism evidence="3 4">
    <name type="scientific">Roseospira navarrensis</name>
    <dbReference type="NCBI Taxonomy" id="140058"/>
    <lineage>
        <taxon>Bacteria</taxon>
        <taxon>Pseudomonadati</taxon>
        <taxon>Pseudomonadota</taxon>
        <taxon>Alphaproteobacteria</taxon>
        <taxon>Rhodospirillales</taxon>
        <taxon>Rhodospirillaceae</taxon>
        <taxon>Roseospira</taxon>
    </lineage>
</organism>
<feature type="domain" description="Methylase-associated X1" evidence="2">
    <location>
        <begin position="47"/>
        <end position="153"/>
    </location>
</feature>
<comment type="caution">
    <text evidence="3">The sequence shown here is derived from an EMBL/GenBank/DDBJ whole genome shotgun (WGS) entry which is preliminary data.</text>
</comment>
<protein>
    <submittedName>
        <fullName evidence="3">HNH endonuclease</fullName>
    </submittedName>
</protein>
<dbReference type="GO" id="GO:0004519">
    <property type="term" value="F:endonuclease activity"/>
    <property type="evidence" value="ECO:0007669"/>
    <property type="project" value="UniProtKB-KW"/>
</dbReference>
<keyword evidence="3" id="KW-0255">Endonuclease</keyword>
<keyword evidence="3" id="KW-0378">Hydrolase</keyword>
<evidence type="ECO:0000259" key="1">
    <source>
        <dbReference type="Pfam" id="PF13391"/>
    </source>
</evidence>
<evidence type="ECO:0000313" key="4">
    <source>
        <dbReference type="Proteomes" id="UP000434582"/>
    </source>
</evidence>
<proteinExistence type="predicted"/>
<gene>
    <name evidence="3" type="ORF">GHC57_13920</name>
</gene>
<keyword evidence="4" id="KW-1185">Reference proteome</keyword>
<feature type="domain" description="HNH nuclease" evidence="1">
    <location>
        <begin position="223"/>
        <end position="271"/>
    </location>
</feature>
<dbReference type="InterPro" id="IPR046894">
    <property type="entry name" value="MTaX1"/>
</dbReference>
<keyword evidence="3" id="KW-0540">Nuclease</keyword>
<dbReference type="AlphaFoldDB" id="A0A7X1ZFL2"/>
<evidence type="ECO:0000313" key="3">
    <source>
        <dbReference type="EMBL" id="MQX37616.1"/>
    </source>
</evidence>
<accession>A0A7X1ZFL2</accession>
<dbReference type="RefSeq" id="WP_153345279.1">
    <property type="nucleotide sequence ID" value="NZ_WIVE01000049.1"/>
</dbReference>
<dbReference type="EMBL" id="WIVE01000049">
    <property type="protein sequence ID" value="MQX37616.1"/>
    <property type="molecule type" value="Genomic_DNA"/>
</dbReference>
<dbReference type="Pfam" id="PF20296">
    <property type="entry name" value="MTaX1"/>
    <property type="match status" value="1"/>
</dbReference>
<dbReference type="Proteomes" id="UP000434582">
    <property type="component" value="Unassembled WGS sequence"/>
</dbReference>